<dbReference type="PANTHER" id="PTHR12757">
    <property type="entry name" value="TUMOR NECROSIS FACTOR INDUCED PROTEIN"/>
    <property type="match status" value="1"/>
</dbReference>
<proteinExistence type="predicted"/>
<dbReference type="GO" id="GO:0042981">
    <property type="term" value="P:regulation of apoptotic process"/>
    <property type="evidence" value="ECO:0007669"/>
    <property type="project" value="InterPro"/>
</dbReference>
<dbReference type="GO" id="GO:0005737">
    <property type="term" value="C:cytoplasm"/>
    <property type="evidence" value="ECO:0007669"/>
    <property type="project" value="TreeGrafter"/>
</dbReference>
<dbReference type="Proteomes" id="UP000708208">
    <property type="component" value="Unassembled WGS sequence"/>
</dbReference>
<dbReference type="InterPro" id="IPR008477">
    <property type="entry name" value="TNFAIP8-like"/>
</dbReference>
<dbReference type="Pfam" id="PF05527">
    <property type="entry name" value="TNFAIP8"/>
    <property type="match status" value="1"/>
</dbReference>
<accession>A0A8J2NXH4</accession>
<name>A0A8J2NXH4_9HEXA</name>
<evidence type="ECO:0008006" key="3">
    <source>
        <dbReference type="Google" id="ProtNLM"/>
    </source>
</evidence>
<protein>
    <recommendedName>
        <fullName evidence="3">Tumor necrosis factor alpha-induced protein 8-like protein</fullName>
    </recommendedName>
</protein>
<gene>
    <name evidence="1" type="ORF">AFUS01_LOCUS11542</name>
</gene>
<evidence type="ECO:0000313" key="2">
    <source>
        <dbReference type="Proteomes" id="UP000708208"/>
    </source>
</evidence>
<dbReference type="FunFam" id="1.20.1440.160:FF:000001">
    <property type="entry name" value="Tumor necrosis factor alpha-induced protein 8-like 1"/>
    <property type="match status" value="1"/>
</dbReference>
<dbReference type="PANTHER" id="PTHR12757:SF1">
    <property type="entry name" value="PROTEIN SALIVARY GLANDS MARRED"/>
    <property type="match status" value="1"/>
</dbReference>
<sequence length="191" mass="21790">MSADSQTSFKSHDFALRAQKKILGQFSSRKTAKVFISDNLSTLLDLLYQLIKSHTQDKKTAEKFVKNIIKLSIKVGLLAQNDQFTDDEIRIANKMAEKFRTIIMTITSFTEVDFSYDRNFLLTSVNQCDEMLMSLVKNHLTDKSKGRIQFVANLLRDPTLLDSSFKKGTPQNEIMKKMVAEINKAIENGEL</sequence>
<evidence type="ECO:0000313" key="1">
    <source>
        <dbReference type="EMBL" id="CAG7722403.1"/>
    </source>
</evidence>
<comment type="caution">
    <text evidence="1">The sequence shown here is derived from an EMBL/GenBank/DDBJ whole genome shotgun (WGS) entry which is preliminary data.</text>
</comment>
<dbReference type="OrthoDB" id="10055976at2759"/>
<reference evidence="1" key="1">
    <citation type="submission" date="2021-06" db="EMBL/GenBank/DDBJ databases">
        <authorList>
            <person name="Hodson N. C."/>
            <person name="Mongue J. A."/>
            <person name="Jaron S. K."/>
        </authorList>
    </citation>
    <scope>NUCLEOTIDE SEQUENCE</scope>
</reference>
<dbReference type="AlphaFoldDB" id="A0A8J2NXH4"/>
<organism evidence="1 2">
    <name type="scientific">Allacma fusca</name>
    <dbReference type="NCBI Taxonomy" id="39272"/>
    <lineage>
        <taxon>Eukaryota</taxon>
        <taxon>Metazoa</taxon>
        <taxon>Ecdysozoa</taxon>
        <taxon>Arthropoda</taxon>
        <taxon>Hexapoda</taxon>
        <taxon>Collembola</taxon>
        <taxon>Symphypleona</taxon>
        <taxon>Sminthuridae</taxon>
        <taxon>Allacma</taxon>
    </lineage>
</organism>
<dbReference type="EMBL" id="CAJVCH010088973">
    <property type="protein sequence ID" value="CAG7722403.1"/>
    <property type="molecule type" value="Genomic_DNA"/>
</dbReference>
<keyword evidence="2" id="KW-1185">Reference proteome</keyword>